<proteinExistence type="predicted"/>
<comment type="caution">
    <text evidence="3">The sequence shown here is derived from an EMBL/GenBank/DDBJ whole genome shotgun (WGS) entry which is preliminary data.</text>
</comment>
<organism evidence="3 4">
    <name type="scientific">Actinomadura sediminis</name>
    <dbReference type="NCBI Taxonomy" id="1038904"/>
    <lineage>
        <taxon>Bacteria</taxon>
        <taxon>Bacillati</taxon>
        <taxon>Actinomycetota</taxon>
        <taxon>Actinomycetes</taxon>
        <taxon>Streptosporangiales</taxon>
        <taxon>Thermomonosporaceae</taxon>
        <taxon>Actinomadura</taxon>
    </lineage>
</organism>
<dbReference type="SMART" id="SM00382">
    <property type="entry name" value="AAA"/>
    <property type="match status" value="1"/>
</dbReference>
<dbReference type="Proteomes" id="UP001596972">
    <property type="component" value="Unassembled WGS sequence"/>
</dbReference>
<evidence type="ECO:0000313" key="4">
    <source>
        <dbReference type="Proteomes" id="UP001596972"/>
    </source>
</evidence>
<dbReference type="Gene3D" id="3.40.50.300">
    <property type="entry name" value="P-loop containing nucleotide triphosphate hydrolases"/>
    <property type="match status" value="1"/>
</dbReference>
<feature type="region of interest" description="Disordered" evidence="1">
    <location>
        <begin position="19"/>
        <end position="38"/>
    </location>
</feature>
<dbReference type="InterPro" id="IPR027417">
    <property type="entry name" value="P-loop_NTPase"/>
</dbReference>
<dbReference type="SUPFAM" id="SSF52540">
    <property type="entry name" value="P-loop containing nucleoside triphosphate hydrolases"/>
    <property type="match status" value="1"/>
</dbReference>
<feature type="domain" description="AAA+ ATPase" evidence="2">
    <location>
        <begin position="63"/>
        <end position="265"/>
    </location>
</feature>
<gene>
    <name evidence="3" type="ORF">ACFQ11_05295</name>
</gene>
<name>A0ABW3EJ58_9ACTN</name>
<protein>
    <submittedName>
        <fullName evidence="3">AAA family ATPase</fullName>
    </submittedName>
</protein>
<feature type="region of interest" description="Disordered" evidence="1">
    <location>
        <begin position="124"/>
        <end position="147"/>
    </location>
</feature>
<sequence>MTWEIFRGDGEPRRLEGAEHAWQGRLPAPPPWRAPRSADGADAPTPFVMTDALRQAINAALHLRRPLLLMGPAGMGKSSVVDVIARELELGPVLRWHITSKSVVTDGLYQYDALDRLHATQLARGRVRKEPASRQDAPQSRVESPEEDGAAIERFVKLGPLGTALADGVPRAVLIDEIDKSDLDLPGDLLNIIEGLEFEIPPLLRNKGSGFEVRGADGGTYGVGDGRVRAAEFPVIVFTSNGERTFPSAFLRRCVRFRMEKPTEELLTEIVQEHLRYVPDDALAEINAFAAELRSGTHLAINQLLELVHLMTAQDINGKELEKLRELLLKSLTER</sequence>
<evidence type="ECO:0000313" key="3">
    <source>
        <dbReference type="EMBL" id="MFD0899796.1"/>
    </source>
</evidence>
<evidence type="ECO:0000259" key="2">
    <source>
        <dbReference type="SMART" id="SM00382"/>
    </source>
</evidence>
<reference evidence="4" key="1">
    <citation type="journal article" date="2019" name="Int. J. Syst. Evol. Microbiol.">
        <title>The Global Catalogue of Microorganisms (GCM) 10K type strain sequencing project: providing services to taxonomists for standard genome sequencing and annotation.</title>
        <authorList>
            <consortium name="The Broad Institute Genomics Platform"/>
            <consortium name="The Broad Institute Genome Sequencing Center for Infectious Disease"/>
            <person name="Wu L."/>
            <person name="Ma J."/>
        </authorList>
    </citation>
    <scope>NUCLEOTIDE SEQUENCE [LARGE SCALE GENOMIC DNA]</scope>
    <source>
        <strain evidence="4">JCM 31202</strain>
    </source>
</reference>
<dbReference type="InterPro" id="IPR003593">
    <property type="entry name" value="AAA+_ATPase"/>
</dbReference>
<evidence type="ECO:0000256" key="1">
    <source>
        <dbReference type="SAM" id="MobiDB-lite"/>
    </source>
</evidence>
<dbReference type="RefSeq" id="WP_378296687.1">
    <property type="nucleotide sequence ID" value="NZ_JBHTJA010000005.1"/>
</dbReference>
<accession>A0ABW3EJ58</accession>
<dbReference type="EMBL" id="JBHTJA010000005">
    <property type="protein sequence ID" value="MFD0899796.1"/>
    <property type="molecule type" value="Genomic_DNA"/>
</dbReference>
<keyword evidence="4" id="KW-1185">Reference proteome</keyword>